<evidence type="ECO:0000313" key="2">
    <source>
        <dbReference type="EMBL" id="BDG08768.1"/>
    </source>
</evidence>
<evidence type="ECO:0000259" key="1">
    <source>
        <dbReference type="PROSITE" id="PS51384"/>
    </source>
</evidence>
<keyword evidence="3" id="KW-1185">Reference proteome</keyword>
<evidence type="ECO:0000313" key="3">
    <source>
        <dbReference type="Proteomes" id="UP001162734"/>
    </source>
</evidence>
<accession>A0ABM7XAB7</accession>
<dbReference type="PROSITE" id="PS51384">
    <property type="entry name" value="FAD_FR"/>
    <property type="match status" value="1"/>
</dbReference>
<dbReference type="SUPFAM" id="SSF52343">
    <property type="entry name" value="Ferredoxin reductase-like, C-terminal NADP-linked domain"/>
    <property type="match status" value="1"/>
</dbReference>
<proteinExistence type="predicted"/>
<reference evidence="3" key="1">
    <citation type="journal article" date="2022" name="Int. J. Syst. Evol. Microbiol.">
        <title>Anaeromyxobacter oryzae sp. nov., Anaeromyxobacter diazotrophicus sp. nov. and Anaeromyxobacter paludicola sp. nov., isolated from paddy soils.</title>
        <authorList>
            <person name="Itoh H."/>
            <person name="Xu Z."/>
            <person name="Mise K."/>
            <person name="Masuda Y."/>
            <person name="Ushijima N."/>
            <person name="Hayakawa C."/>
            <person name="Shiratori Y."/>
            <person name="Senoo K."/>
        </authorList>
    </citation>
    <scope>NUCLEOTIDE SEQUENCE [LARGE SCALE GENOMIC DNA]</scope>
    <source>
        <strain evidence="3">Red630</strain>
    </source>
</reference>
<dbReference type="InterPro" id="IPR039261">
    <property type="entry name" value="FNR_nucleotide-bd"/>
</dbReference>
<dbReference type="EMBL" id="AP025592">
    <property type="protein sequence ID" value="BDG08768.1"/>
    <property type="molecule type" value="Genomic_DNA"/>
</dbReference>
<dbReference type="PANTHER" id="PTHR47215">
    <property type="match status" value="1"/>
</dbReference>
<feature type="domain" description="FAD-binding FR-type" evidence="1">
    <location>
        <begin position="5"/>
        <end position="103"/>
    </location>
</feature>
<dbReference type="Proteomes" id="UP001162734">
    <property type="component" value="Chromosome"/>
</dbReference>
<name>A0ABM7XAB7_9BACT</name>
<dbReference type="Pfam" id="PF00175">
    <property type="entry name" value="NAD_binding_1"/>
    <property type="match status" value="1"/>
</dbReference>
<dbReference type="Gene3D" id="3.40.50.80">
    <property type="entry name" value="Nucleotide-binding domain of ferredoxin-NADP reductase (FNR) module"/>
    <property type="match status" value="1"/>
</dbReference>
<gene>
    <name evidence="2" type="ORF">AMPC_18810</name>
</gene>
<dbReference type="InterPro" id="IPR001433">
    <property type="entry name" value="OxRdtase_FAD/NAD-bd"/>
</dbReference>
<dbReference type="InterPro" id="IPR017938">
    <property type="entry name" value="Riboflavin_synthase-like_b-brl"/>
</dbReference>
<dbReference type="InterPro" id="IPR017927">
    <property type="entry name" value="FAD-bd_FR_type"/>
</dbReference>
<dbReference type="SUPFAM" id="SSF63380">
    <property type="entry name" value="Riboflavin synthase domain-like"/>
    <property type="match status" value="1"/>
</dbReference>
<dbReference type="RefSeq" id="WP_248345981.1">
    <property type="nucleotide sequence ID" value="NZ_AP025592.1"/>
</dbReference>
<dbReference type="Gene3D" id="2.40.30.10">
    <property type="entry name" value="Translation factors"/>
    <property type="match status" value="1"/>
</dbReference>
<dbReference type="PANTHER" id="PTHR47215:SF1">
    <property type="entry name" value="F9L1.8 PROTEIN"/>
    <property type="match status" value="1"/>
</dbReference>
<organism evidence="2 3">
    <name type="scientific">Anaeromyxobacter paludicola</name>
    <dbReference type="NCBI Taxonomy" id="2918171"/>
    <lineage>
        <taxon>Bacteria</taxon>
        <taxon>Pseudomonadati</taxon>
        <taxon>Myxococcota</taxon>
        <taxon>Myxococcia</taxon>
        <taxon>Myxococcales</taxon>
        <taxon>Cystobacterineae</taxon>
        <taxon>Anaeromyxobacteraceae</taxon>
        <taxon>Anaeromyxobacter</taxon>
    </lineage>
</organism>
<sequence>MHVEIPFAPAAVVAAHDETAALRAVSLQLPPALARSHERPGQVVKLRAPSGESYFALASAPRADGRVDLLVKRGGRVADAVVAAAAPGALLDVSPPIGKGFPVEEARGRDVLLFAAGSGIAPIRAVVQHLVSRRAEVRRVTLFYGQRHGSEFAYVREHLDWERAGVRVVLCPSGEDDAWPGLRGRVQEVARTLAFGGSAPGESVAFVSGMTSMVDDVRATLAEAGVPPGRVHLNF</sequence>
<protein>
    <recommendedName>
        <fullName evidence="1">FAD-binding FR-type domain-containing protein</fullName>
    </recommendedName>
</protein>